<feature type="signal peptide" evidence="1">
    <location>
        <begin position="1"/>
        <end position="28"/>
    </location>
</feature>
<reference evidence="2 3" key="1">
    <citation type="submission" date="2018-09" db="EMBL/GenBank/DDBJ databases">
        <authorList>
            <person name="Livingstone P.G."/>
            <person name="Whitworth D.E."/>
        </authorList>
    </citation>
    <scope>NUCLEOTIDE SEQUENCE [LARGE SCALE GENOMIC DNA]</scope>
    <source>
        <strain evidence="2 3">CA031B</strain>
    </source>
</reference>
<comment type="caution">
    <text evidence="2">The sequence shown here is derived from an EMBL/GenBank/DDBJ whole genome shotgun (WGS) entry which is preliminary data.</text>
</comment>
<organism evidence="2 3">
    <name type="scientific">Corallococcus praedator</name>
    <dbReference type="NCBI Taxonomy" id="2316724"/>
    <lineage>
        <taxon>Bacteria</taxon>
        <taxon>Pseudomonadati</taxon>
        <taxon>Myxococcota</taxon>
        <taxon>Myxococcia</taxon>
        <taxon>Myxococcales</taxon>
        <taxon>Cystobacterineae</taxon>
        <taxon>Myxococcaceae</taxon>
        <taxon>Corallococcus</taxon>
    </lineage>
</organism>
<dbReference type="EMBL" id="RAWI01000152">
    <property type="protein sequence ID" value="RKI06381.1"/>
    <property type="molecule type" value="Genomic_DNA"/>
</dbReference>
<keyword evidence="3" id="KW-1185">Reference proteome</keyword>
<sequence>MDRMKKWTRALVVMASSCLGFVSSTAAAQQKVFTDASGKIQVGIFQKDSETTSQPIVTIPVGGDWVVIGGGGATTWIGHAGYGSLLTASYPDPYFSSWTVRAKDHIYSDPSAIRGYAIGIRVNGLSRQQLLEHVKLTSVASNYSGTPSATAYVDSGYTLLGCAFQIQYSSAGNMAVDAYPMSSSSCYASGKDHQVFDVSMMFVSAIGIRTTIPGVGNIINAIQSSLSATGDAPMATATVPDGFVVTGGGADVTYTRLGHLLWMTNPTVHNGWTVGSKWHAVSDPGYVRAYAIGVKVQ</sequence>
<accession>A0ABX9QHI7</accession>
<keyword evidence="1" id="KW-0732">Signal</keyword>
<feature type="chain" id="PRO_5045699002" evidence="1">
    <location>
        <begin position="29"/>
        <end position="297"/>
    </location>
</feature>
<proteinExistence type="predicted"/>
<evidence type="ECO:0000256" key="1">
    <source>
        <dbReference type="SAM" id="SignalP"/>
    </source>
</evidence>
<evidence type="ECO:0000313" key="2">
    <source>
        <dbReference type="EMBL" id="RKI06381.1"/>
    </source>
</evidence>
<evidence type="ECO:0000313" key="3">
    <source>
        <dbReference type="Proteomes" id="UP000278907"/>
    </source>
</evidence>
<dbReference type="Proteomes" id="UP000278907">
    <property type="component" value="Unassembled WGS sequence"/>
</dbReference>
<protein>
    <submittedName>
        <fullName evidence="2">Uncharacterized protein</fullName>
    </submittedName>
</protein>
<name>A0ABX9QHI7_9BACT</name>
<gene>
    <name evidence="2" type="ORF">D7Y13_20305</name>
</gene>